<dbReference type="AlphaFoldDB" id="A8E6F5"/>
<protein>
    <submittedName>
        <fullName evidence="10">Type I interferon 3</fullName>
    </submittedName>
</protein>
<keyword evidence="7" id="KW-1015">Disulfide bond</keyword>
<dbReference type="SUPFAM" id="SSF47266">
    <property type="entry name" value="4-helical cytokines"/>
    <property type="match status" value="1"/>
</dbReference>
<keyword evidence="5" id="KW-0732">Signal</keyword>
<dbReference type="PANTHER" id="PTHR11691">
    <property type="entry name" value="TYPE I INTERFERON"/>
    <property type="match status" value="1"/>
</dbReference>
<dbReference type="GO" id="GO:0005125">
    <property type="term" value="F:cytokine activity"/>
    <property type="evidence" value="ECO:0007669"/>
    <property type="project" value="UniProtKB-KW"/>
</dbReference>
<evidence type="ECO:0000256" key="4">
    <source>
        <dbReference type="ARBA" id="ARBA00022525"/>
    </source>
</evidence>
<dbReference type="InterPro" id="IPR000471">
    <property type="entry name" value="Interferon_alpha/beta/delta"/>
</dbReference>
<evidence type="ECO:0000313" key="10">
    <source>
        <dbReference type="EMBL" id="CAO03087.1"/>
    </source>
</evidence>
<proteinExistence type="inferred from homology"/>
<dbReference type="GO" id="GO:0006955">
    <property type="term" value="P:immune response"/>
    <property type="evidence" value="ECO:0007669"/>
    <property type="project" value="UniProtKB-ARBA"/>
</dbReference>
<keyword evidence="3" id="KW-0202">Cytokine</keyword>
<dbReference type="GO" id="GO:0005126">
    <property type="term" value="F:cytokine receptor binding"/>
    <property type="evidence" value="ECO:0007669"/>
    <property type="project" value="InterPro"/>
</dbReference>
<keyword evidence="4" id="KW-0964">Secreted</keyword>
<evidence type="ECO:0000256" key="1">
    <source>
        <dbReference type="ARBA" id="ARBA00004613"/>
    </source>
</evidence>
<dbReference type="Gene3D" id="1.20.1250.10">
    <property type="match status" value="1"/>
</dbReference>
<organism evidence="10">
    <name type="scientific">Xenopus tropicalis</name>
    <name type="common">Western clawed frog</name>
    <name type="synonym">Silurana tropicalis</name>
    <dbReference type="NCBI Taxonomy" id="8364"/>
    <lineage>
        <taxon>Eukaryota</taxon>
        <taxon>Metazoa</taxon>
        <taxon>Chordata</taxon>
        <taxon>Craniata</taxon>
        <taxon>Vertebrata</taxon>
        <taxon>Euteleostomi</taxon>
        <taxon>Amphibia</taxon>
        <taxon>Batrachia</taxon>
        <taxon>Anura</taxon>
        <taxon>Pipoidea</taxon>
        <taxon>Pipidae</taxon>
        <taxon>Xenopodinae</taxon>
        <taxon>Xenopus</taxon>
        <taxon>Silurana</taxon>
    </lineage>
</organism>
<accession>A8E6F5</accession>
<dbReference type="PANTHER" id="PTHR11691:SF73">
    <property type="entry name" value="INTERFERON BETA"/>
    <property type="match status" value="1"/>
</dbReference>
<evidence type="ECO:0000256" key="8">
    <source>
        <dbReference type="SAM" id="Phobius"/>
    </source>
</evidence>
<dbReference type="EMBL" id="BN001169">
    <property type="protein sequence ID" value="CAO03087.1"/>
    <property type="molecule type" value="Genomic_DNA"/>
</dbReference>
<keyword evidence="8" id="KW-0812">Transmembrane</keyword>
<comment type="similarity">
    <text evidence="2">Belongs to the alpha/beta interferon family.</text>
</comment>
<dbReference type="InterPro" id="IPR009079">
    <property type="entry name" value="4_helix_cytokine-like_core"/>
</dbReference>
<reference evidence="9" key="2">
    <citation type="journal article" date="2016" name="Sci. Rep.">
        <title>Expansion of amphibian intronless interferons revises the paradigm for interferon evolution and functional diversity.</title>
        <authorList>
            <person name="Sang Y."/>
            <person name="Liu Q."/>
            <person name="Lee J."/>
            <person name="Ma W."/>
            <person name="McVey D.S."/>
            <person name="Blecha F."/>
        </authorList>
    </citation>
    <scope>NUCLEOTIDE SEQUENCE</scope>
    <source>
        <strain evidence="9">Ifn3</strain>
    </source>
</reference>
<dbReference type="HOGENOM" id="CLU_1299395_0_0_1"/>
<evidence type="ECO:0000256" key="6">
    <source>
        <dbReference type="ARBA" id="ARBA00023118"/>
    </source>
</evidence>
<dbReference type="EMBL" id="KU594513">
    <property type="protein sequence ID" value="ANQ43258.1"/>
    <property type="molecule type" value="Genomic_DNA"/>
</dbReference>
<reference evidence="10" key="1">
    <citation type="journal article" date="2007" name="J. Immunol.">
        <title>Identification of a second group of type I IFNs in fish sheds light on IFN evolution in vertebrates.</title>
        <authorList>
            <person name="Zou J."/>
            <person name="Tafalla C."/>
            <person name="Truckle J."/>
            <person name="Secombes C.J."/>
        </authorList>
    </citation>
    <scope>NUCLEOTIDE SEQUENCE</scope>
</reference>
<evidence type="ECO:0000256" key="3">
    <source>
        <dbReference type="ARBA" id="ARBA00022514"/>
    </source>
</evidence>
<name>A8E6F5_XENTR</name>
<dbReference type="GO" id="GO:0051607">
    <property type="term" value="P:defense response to virus"/>
    <property type="evidence" value="ECO:0007669"/>
    <property type="project" value="UniProtKB-KW"/>
</dbReference>
<evidence type="ECO:0000256" key="2">
    <source>
        <dbReference type="ARBA" id="ARBA00011033"/>
    </source>
</evidence>
<keyword evidence="8" id="KW-1133">Transmembrane helix</keyword>
<evidence type="ECO:0000256" key="5">
    <source>
        <dbReference type="ARBA" id="ARBA00022729"/>
    </source>
</evidence>
<keyword evidence="8" id="KW-0472">Membrane</keyword>
<keyword evidence="6" id="KW-0051">Antiviral defense</keyword>
<sequence length="212" mass="24893">MFKRNTFGSYCCINYAIYVSITVTTLHMASIQTILLLVLIPIVQSQNCKWLQPKQEYLNRQTLKTFEEMNPPEDYDESCQYDSIELPNIDEIYSISQMEEMVLAVRGVLNETMRFYMKHHESMGCKQQAWERFQQLLYYQINQLEACIPETAENPVFNQTISDQYQALEQILQEKNTACTRDIIQSEIRGNLQLVGQLASRARRQRLLQRTA</sequence>
<evidence type="ECO:0000313" key="9">
    <source>
        <dbReference type="EMBL" id="ANQ43258.1"/>
    </source>
</evidence>
<comment type="subcellular location">
    <subcellularLocation>
        <location evidence="1">Secreted</location>
    </subcellularLocation>
</comment>
<dbReference type="FunFam" id="1.20.1250.10:FF:000084">
    <property type="match status" value="1"/>
</dbReference>
<dbReference type="GO" id="GO:0005615">
    <property type="term" value="C:extracellular space"/>
    <property type="evidence" value="ECO:0007669"/>
    <property type="project" value="UniProtKB-KW"/>
</dbReference>
<feature type="transmembrane region" description="Helical" evidence="8">
    <location>
        <begin position="12"/>
        <end position="43"/>
    </location>
</feature>
<evidence type="ECO:0000256" key="7">
    <source>
        <dbReference type="ARBA" id="ARBA00023157"/>
    </source>
</evidence>
<dbReference type="Pfam" id="PF00143">
    <property type="entry name" value="Interferon"/>
    <property type="match status" value="1"/>
</dbReference>
<gene>
    <name evidence="10" type="primary">ifn3</name>
</gene>